<sequence length="421" mass="46604">MHICQRGRALVLGALLIVPWTASAAETTTPNAVSADPALIHFVQSVVDANPRVQAARSALEASGAYRDAASRPLYNPELSFEAENAADRTRALGISQTFDWGGKREARTDVAESDRLVVEAEYLAVRWAVTVELLDGLAQHQTDQERTELARSREALMDRFVDLAQRRYDAGDLAQVEFDLARLTATDARIQSATAAAELAEARQVVRNLTPRSSASDQWPTLPGALPSLPESAANPETLVLELPEVQTARRRVESAAALAELRRREQRPDPTLSVAGGDEDGETLIGLNLSIPLYIRNNFSNEVSAALSQRNQAEQMADDVMRRAYARLTSAAERYELSQGAWEAWQETGKASLARQTEQLQRLWEAGELSTTDYLVQLTATLNVQEHALDLRETLWRAWFEWLRASGQVDAWLGRGFEQ</sequence>
<dbReference type="Proteomes" id="UP000325372">
    <property type="component" value="Unassembled WGS sequence"/>
</dbReference>
<evidence type="ECO:0000313" key="3">
    <source>
        <dbReference type="EMBL" id="KAA9133162.1"/>
    </source>
</evidence>
<feature type="signal peptide" evidence="2">
    <location>
        <begin position="1"/>
        <end position="24"/>
    </location>
</feature>
<keyword evidence="2" id="KW-0732">Signal</keyword>
<comment type="similarity">
    <text evidence="1">Belongs to the outer membrane factor (OMF) (TC 1.B.17) family.</text>
</comment>
<evidence type="ECO:0000256" key="2">
    <source>
        <dbReference type="SAM" id="SignalP"/>
    </source>
</evidence>
<keyword evidence="4" id="KW-1185">Reference proteome</keyword>
<proteinExistence type="inferred from homology"/>
<dbReference type="PANTHER" id="PTHR30203">
    <property type="entry name" value="OUTER MEMBRANE CATION EFFLUX PROTEIN"/>
    <property type="match status" value="1"/>
</dbReference>
<dbReference type="SUPFAM" id="SSF56954">
    <property type="entry name" value="Outer membrane efflux proteins (OEP)"/>
    <property type="match status" value="1"/>
</dbReference>
<dbReference type="InterPro" id="IPR003423">
    <property type="entry name" value="OMP_efflux"/>
</dbReference>
<accession>A0A5N0TDQ3</accession>
<reference evidence="3 4" key="1">
    <citation type="submission" date="2019-09" db="EMBL/GenBank/DDBJ databases">
        <title>Wenzhouxiangella sp. Genome sequencing and assembly.</title>
        <authorList>
            <person name="Zhang R."/>
        </authorList>
    </citation>
    <scope>NUCLEOTIDE SEQUENCE [LARGE SCALE GENOMIC DNA]</scope>
    <source>
        <strain evidence="3 4">W260</strain>
    </source>
</reference>
<evidence type="ECO:0000313" key="4">
    <source>
        <dbReference type="Proteomes" id="UP000325372"/>
    </source>
</evidence>
<comment type="caution">
    <text evidence="3">The sequence shown here is derived from an EMBL/GenBank/DDBJ whole genome shotgun (WGS) entry which is preliminary data.</text>
</comment>
<organism evidence="3 4">
    <name type="scientific">Marinihelvus fidelis</name>
    <dbReference type="NCBI Taxonomy" id="2613842"/>
    <lineage>
        <taxon>Bacteria</taxon>
        <taxon>Pseudomonadati</taxon>
        <taxon>Pseudomonadota</taxon>
        <taxon>Gammaproteobacteria</taxon>
        <taxon>Chromatiales</taxon>
        <taxon>Wenzhouxiangellaceae</taxon>
        <taxon>Marinihelvus</taxon>
    </lineage>
</organism>
<dbReference type="PANTHER" id="PTHR30203:SF24">
    <property type="entry name" value="BLR4935 PROTEIN"/>
    <property type="match status" value="1"/>
</dbReference>
<dbReference type="Gene3D" id="1.20.1600.10">
    <property type="entry name" value="Outer membrane efflux proteins (OEP)"/>
    <property type="match status" value="1"/>
</dbReference>
<evidence type="ECO:0000256" key="1">
    <source>
        <dbReference type="ARBA" id="ARBA00007613"/>
    </source>
</evidence>
<dbReference type="Pfam" id="PF02321">
    <property type="entry name" value="OEP"/>
    <property type="match status" value="2"/>
</dbReference>
<gene>
    <name evidence="3" type="ORF">F3N42_02030</name>
</gene>
<dbReference type="GO" id="GO:0015562">
    <property type="term" value="F:efflux transmembrane transporter activity"/>
    <property type="evidence" value="ECO:0007669"/>
    <property type="project" value="InterPro"/>
</dbReference>
<feature type="chain" id="PRO_5024408874" evidence="2">
    <location>
        <begin position="25"/>
        <end position="421"/>
    </location>
</feature>
<protein>
    <submittedName>
        <fullName evidence="3">TolC family protein</fullName>
    </submittedName>
</protein>
<dbReference type="AlphaFoldDB" id="A0A5N0TDQ3"/>
<dbReference type="InterPro" id="IPR010131">
    <property type="entry name" value="MdtP/NodT-like"/>
</dbReference>
<name>A0A5N0TDQ3_9GAMM</name>
<dbReference type="EMBL" id="VYXP01000002">
    <property type="protein sequence ID" value="KAA9133162.1"/>
    <property type="molecule type" value="Genomic_DNA"/>
</dbReference>